<evidence type="ECO:0000313" key="1">
    <source>
        <dbReference type="EMBL" id="MBC5679063.1"/>
    </source>
</evidence>
<dbReference type="SUPFAM" id="SSF143880">
    <property type="entry name" value="NE0471 N-terminal domain-like"/>
    <property type="match status" value="1"/>
</dbReference>
<reference evidence="1 2" key="1">
    <citation type="submission" date="2020-08" db="EMBL/GenBank/DDBJ databases">
        <title>Genome public.</title>
        <authorList>
            <person name="Liu C."/>
            <person name="Sun Q."/>
        </authorList>
    </citation>
    <scope>NUCLEOTIDE SEQUENCE [LARGE SCALE GENOMIC DNA]</scope>
    <source>
        <strain evidence="1 2">NSJ-7</strain>
    </source>
</reference>
<name>A0ABR7FV35_9FIRM</name>
<dbReference type="Gene3D" id="3.30.2020.10">
    <property type="entry name" value="NE0471-like N-terminal domain"/>
    <property type="match status" value="1"/>
</dbReference>
<dbReference type="EMBL" id="JACOOS010000029">
    <property type="protein sequence ID" value="MBC5679063.1"/>
    <property type="molecule type" value="Genomic_DNA"/>
</dbReference>
<comment type="caution">
    <text evidence="1">The sequence shown here is derived from an EMBL/GenBank/DDBJ whole genome shotgun (WGS) entry which is preliminary data.</text>
</comment>
<sequence length="147" mass="17129">MLSIKVKDVIPLSDMRLLVFFENDMIKLFDVKPIMKDYPEFEALKNTDLFNLVKVEPGGYGISWSHELDCSEGELWEDGVELPITPEFFINFVKYGIINTKDACDLLDCSRQNIDDLLKRKKITPVKSFQRNKLFLKSDILKRHDVL</sequence>
<protein>
    <submittedName>
        <fullName evidence="1">DUF2442 domain-containing protein</fullName>
    </submittedName>
</protein>
<evidence type="ECO:0000313" key="2">
    <source>
        <dbReference type="Proteomes" id="UP000635828"/>
    </source>
</evidence>
<accession>A0ABR7FV35</accession>
<gene>
    <name evidence="1" type="ORF">H8S22_16275</name>
</gene>
<dbReference type="InterPro" id="IPR036782">
    <property type="entry name" value="NE0471-like_N"/>
</dbReference>
<dbReference type="InterPro" id="IPR018841">
    <property type="entry name" value="DUF2442"/>
</dbReference>
<organism evidence="1 2">
    <name type="scientific">Anaerostipes hominis</name>
    <name type="common">ex Liu et al. 2021</name>
    <dbReference type="NCBI Taxonomy" id="2763018"/>
    <lineage>
        <taxon>Bacteria</taxon>
        <taxon>Bacillati</taxon>
        <taxon>Bacillota</taxon>
        <taxon>Clostridia</taxon>
        <taxon>Lachnospirales</taxon>
        <taxon>Lachnospiraceae</taxon>
        <taxon>Anaerostipes</taxon>
    </lineage>
</organism>
<proteinExistence type="predicted"/>
<keyword evidence="2" id="KW-1185">Reference proteome</keyword>
<dbReference type="Proteomes" id="UP000635828">
    <property type="component" value="Unassembled WGS sequence"/>
</dbReference>
<dbReference type="RefSeq" id="WP_024727137.1">
    <property type="nucleotide sequence ID" value="NZ_JACOOS010000029.1"/>
</dbReference>
<dbReference type="Pfam" id="PF10387">
    <property type="entry name" value="DUF2442"/>
    <property type="match status" value="1"/>
</dbReference>